<feature type="non-terminal residue" evidence="2">
    <location>
        <position position="83"/>
    </location>
</feature>
<keyword evidence="1" id="KW-0472">Membrane</keyword>
<evidence type="ECO:0000313" key="3">
    <source>
        <dbReference type="Proteomes" id="UP000266673"/>
    </source>
</evidence>
<evidence type="ECO:0000256" key="1">
    <source>
        <dbReference type="SAM" id="Phobius"/>
    </source>
</evidence>
<organism evidence="2 3">
    <name type="scientific">Gigaspora rosea</name>
    <dbReference type="NCBI Taxonomy" id="44941"/>
    <lineage>
        <taxon>Eukaryota</taxon>
        <taxon>Fungi</taxon>
        <taxon>Fungi incertae sedis</taxon>
        <taxon>Mucoromycota</taxon>
        <taxon>Glomeromycotina</taxon>
        <taxon>Glomeromycetes</taxon>
        <taxon>Diversisporales</taxon>
        <taxon>Gigasporaceae</taxon>
        <taxon>Gigaspora</taxon>
    </lineage>
</organism>
<gene>
    <name evidence="2" type="ORF">C2G38_2081555</name>
</gene>
<dbReference type="EMBL" id="QKWP01000433">
    <property type="protein sequence ID" value="RIB20164.1"/>
    <property type="molecule type" value="Genomic_DNA"/>
</dbReference>
<accession>A0A397VCH3</accession>
<sequence length="83" mass="10029">MSIFHVYNRQFRFLKELICTRYVRVGLLLLRCYIIRLFTILCFRSSYTLVDFFLQSTCAIIFALFTNFLINNNSYIFMWATSL</sequence>
<keyword evidence="1" id="KW-0812">Transmembrane</keyword>
<reference evidence="2 3" key="1">
    <citation type="submission" date="2018-06" db="EMBL/GenBank/DDBJ databases">
        <title>Comparative genomics reveals the genomic features of Rhizophagus irregularis, R. cerebriforme, R. diaphanum and Gigaspora rosea, and their symbiotic lifestyle signature.</title>
        <authorList>
            <person name="Morin E."/>
            <person name="San Clemente H."/>
            <person name="Chen E.C.H."/>
            <person name="De La Providencia I."/>
            <person name="Hainaut M."/>
            <person name="Kuo A."/>
            <person name="Kohler A."/>
            <person name="Murat C."/>
            <person name="Tang N."/>
            <person name="Roy S."/>
            <person name="Loubradou J."/>
            <person name="Henrissat B."/>
            <person name="Grigoriev I.V."/>
            <person name="Corradi N."/>
            <person name="Roux C."/>
            <person name="Martin F.M."/>
        </authorList>
    </citation>
    <scope>NUCLEOTIDE SEQUENCE [LARGE SCALE GENOMIC DNA]</scope>
    <source>
        <strain evidence="2 3">DAOM 194757</strain>
    </source>
</reference>
<feature type="transmembrane region" description="Helical" evidence="1">
    <location>
        <begin position="52"/>
        <end position="70"/>
    </location>
</feature>
<comment type="caution">
    <text evidence="2">The sequence shown here is derived from an EMBL/GenBank/DDBJ whole genome shotgun (WGS) entry which is preliminary data.</text>
</comment>
<evidence type="ECO:0000313" key="2">
    <source>
        <dbReference type="EMBL" id="RIB20164.1"/>
    </source>
</evidence>
<dbReference type="AlphaFoldDB" id="A0A397VCH3"/>
<keyword evidence="3" id="KW-1185">Reference proteome</keyword>
<feature type="transmembrane region" description="Helical" evidence="1">
    <location>
        <begin position="21"/>
        <end position="46"/>
    </location>
</feature>
<protein>
    <submittedName>
        <fullName evidence="2">Uncharacterized protein</fullName>
    </submittedName>
</protein>
<name>A0A397VCH3_9GLOM</name>
<dbReference type="Proteomes" id="UP000266673">
    <property type="component" value="Unassembled WGS sequence"/>
</dbReference>
<proteinExistence type="predicted"/>
<keyword evidence="1" id="KW-1133">Transmembrane helix</keyword>